<evidence type="ECO:0000313" key="11">
    <source>
        <dbReference type="Proteomes" id="UP001595916"/>
    </source>
</evidence>
<comment type="subcellular location">
    <subcellularLocation>
        <location evidence="1">Cell membrane</location>
        <topology evidence="1">Multi-pass membrane protein</topology>
    </subcellularLocation>
</comment>
<dbReference type="Pfam" id="PF00664">
    <property type="entry name" value="ABC_membrane"/>
    <property type="match status" value="1"/>
</dbReference>
<evidence type="ECO:0000256" key="5">
    <source>
        <dbReference type="ARBA" id="ARBA00022989"/>
    </source>
</evidence>
<keyword evidence="5 7" id="KW-1133">Transmembrane helix</keyword>
<feature type="transmembrane region" description="Helical" evidence="7">
    <location>
        <begin position="277"/>
        <end position="296"/>
    </location>
</feature>
<keyword evidence="4 10" id="KW-0067">ATP-binding</keyword>
<evidence type="ECO:0000259" key="9">
    <source>
        <dbReference type="PROSITE" id="PS50929"/>
    </source>
</evidence>
<sequence>MNTYKKLLNYTPEMMGHAYLSILFSVVSTVLTVLPYWYLWKFLNELIVQQNFEGSYRYATLIVGLMLLNALVYFIALWFSHLLGFRLETNLRKKGIRYLMKASFSFFDVNPSGKVRKIIDDNAAETHMVVAHLIPDTVAALLTPILMIILIFFVDTVLGTLFVLVTLTGLFQIKGMIGNKEFMSKYMEALERMNAEAVEYIRGMQVLKIFRTTVYSFKSFYEAIVGYSSYALDYALSCRRPYVLFQALFNIFIIFILPFSYLLSLGGEEPEVVLTKIIFYACFAGIMFTCLMRVMYVGMYHFQANQVVDKLETLFEDMCRDNIDHGDVCEFKSFDIEFRNVSFSYGEEDVLKDLSFKLEQNKTYALVGSSGSGKSTIAKLISGFYKIREGRILIGGKDIEDYCESTLMSHIAFVFQNARLFKKTIYENVLIGKEGATYEEVMSALKKARCEDILDKFPERENTLIGSKGVYLSGGEIQRIAIARAILKDADIIILDEASAAADPENEYEIQQAFSNLMEKKTVIMIAHRLSSIRKVDEILLIDGGLVAERGSHEELMNKGGQYKRLQGLFSKANDWRVHD</sequence>
<keyword evidence="3" id="KW-0547">Nucleotide-binding</keyword>
<feature type="transmembrane region" description="Helical" evidence="7">
    <location>
        <begin position="20"/>
        <end position="38"/>
    </location>
</feature>
<accession>A0ABV9QNN6</accession>
<feature type="domain" description="ABC transmembrane type-1" evidence="9">
    <location>
        <begin position="20"/>
        <end position="268"/>
    </location>
</feature>
<evidence type="ECO:0000256" key="3">
    <source>
        <dbReference type="ARBA" id="ARBA00022741"/>
    </source>
</evidence>
<keyword evidence="2 7" id="KW-0812">Transmembrane</keyword>
<dbReference type="PANTHER" id="PTHR24221">
    <property type="entry name" value="ATP-BINDING CASSETTE SUB-FAMILY B"/>
    <property type="match status" value="1"/>
</dbReference>
<evidence type="ECO:0000259" key="8">
    <source>
        <dbReference type="PROSITE" id="PS50893"/>
    </source>
</evidence>
<evidence type="ECO:0000256" key="7">
    <source>
        <dbReference type="SAM" id="Phobius"/>
    </source>
</evidence>
<comment type="caution">
    <text evidence="10">The sequence shown here is derived from an EMBL/GenBank/DDBJ whole genome shotgun (WGS) entry which is preliminary data.</text>
</comment>
<dbReference type="EMBL" id="JBHSHL010000052">
    <property type="protein sequence ID" value="MFC4805594.1"/>
    <property type="molecule type" value="Genomic_DNA"/>
</dbReference>
<dbReference type="Pfam" id="PF00005">
    <property type="entry name" value="ABC_tran"/>
    <property type="match status" value="1"/>
</dbReference>
<dbReference type="GO" id="GO:0005524">
    <property type="term" value="F:ATP binding"/>
    <property type="evidence" value="ECO:0007669"/>
    <property type="project" value="UniProtKB-KW"/>
</dbReference>
<dbReference type="PROSITE" id="PS50929">
    <property type="entry name" value="ABC_TM1F"/>
    <property type="match status" value="1"/>
</dbReference>
<reference evidence="11" key="1">
    <citation type="journal article" date="2019" name="Int. J. Syst. Evol. Microbiol.">
        <title>The Global Catalogue of Microorganisms (GCM) 10K type strain sequencing project: providing services to taxonomists for standard genome sequencing and annotation.</title>
        <authorList>
            <consortium name="The Broad Institute Genomics Platform"/>
            <consortium name="The Broad Institute Genome Sequencing Center for Infectious Disease"/>
            <person name="Wu L."/>
            <person name="Ma J."/>
        </authorList>
    </citation>
    <scope>NUCLEOTIDE SEQUENCE [LARGE SCALE GENOMIC DNA]</scope>
    <source>
        <strain evidence="11">CCUG 46385</strain>
    </source>
</reference>
<dbReference type="PANTHER" id="PTHR24221:SF397">
    <property type="entry name" value="ABC TRANSPORTER, ATP-BINDING TRANSMEMBRANE PROTEIN"/>
    <property type="match status" value="1"/>
</dbReference>
<dbReference type="InterPro" id="IPR003439">
    <property type="entry name" value="ABC_transporter-like_ATP-bd"/>
</dbReference>
<evidence type="ECO:0000256" key="2">
    <source>
        <dbReference type="ARBA" id="ARBA00022692"/>
    </source>
</evidence>
<dbReference type="Gene3D" id="1.20.1560.10">
    <property type="entry name" value="ABC transporter type 1, transmembrane domain"/>
    <property type="match status" value="1"/>
</dbReference>
<dbReference type="PROSITE" id="PS00211">
    <property type="entry name" value="ABC_TRANSPORTER_1"/>
    <property type="match status" value="1"/>
</dbReference>
<dbReference type="InterPro" id="IPR003593">
    <property type="entry name" value="AAA+_ATPase"/>
</dbReference>
<dbReference type="Gene3D" id="3.40.50.300">
    <property type="entry name" value="P-loop containing nucleotide triphosphate hydrolases"/>
    <property type="match status" value="1"/>
</dbReference>
<feature type="domain" description="ABC transporter" evidence="8">
    <location>
        <begin position="336"/>
        <end position="569"/>
    </location>
</feature>
<gene>
    <name evidence="10" type="ORF">ACFO4R_10990</name>
</gene>
<dbReference type="InterPro" id="IPR011527">
    <property type="entry name" value="ABC1_TM_dom"/>
</dbReference>
<dbReference type="InterPro" id="IPR036640">
    <property type="entry name" value="ABC1_TM_sf"/>
</dbReference>
<dbReference type="SMART" id="SM00382">
    <property type="entry name" value="AAA"/>
    <property type="match status" value="1"/>
</dbReference>
<organism evidence="10 11">
    <name type="scientific">Filifactor villosus</name>
    <dbReference type="NCBI Taxonomy" id="29374"/>
    <lineage>
        <taxon>Bacteria</taxon>
        <taxon>Bacillati</taxon>
        <taxon>Bacillota</taxon>
        <taxon>Clostridia</taxon>
        <taxon>Peptostreptococcales</taxon>
        <taxon>Filifactoraceae</taxon>
        <taxon>Filifactor</taxon>
    </lineage>
</organism>
<evidence type="ECO:0000256" key="4">
    <source>
        <dbReference type="ARBA" id="ARBA00022840"/>
    </source>
</evidence>
<dbReference type="PROSITE" id="PS50893">
    <property type="entry name" value="ABC_TRANSPORTER_2"/>
    <property type="match status" value="1"/>
</dbReference>
<dbReference type="Proteomes" id="UP001595916">
    <property type="component" value="Unassembled WGS sequence"/>
</dbReference>
<evidence type="ECO:0000256" key="1">
    <source>
        <dbReference type="ARBA" id="ARBA00004651"/>
    </source>
</evidence>
<evidence type="ECO:0000256" key="6">
    <source>
        <dbReference type="ARBA" id="ARBA00023136"/>
    </source>
</evidence>
<dbReference type="InterPro" id="IPR017871">
    <property type="entry name" value="ABC_transporter-like_CS"/>
</dbReference>
<feature type="transmembrane region" description="Helical" evidence="7">
    <location>
        <begin position="242"/>
        <end position="265"/>
    </location>
</feature>
<proteinExistence type="predicted"/>
<feature type="transmembrane region" description="Helical" evidence="7">
    <location>
        <begin position="58"/>
        <end position="84"/>
    </location>
</feature>
<name>A0ABV9QNN6_9FIRM</name>
<dbReference type="SUPFAM" id="SSF52540">
    <property type="entry name" value="P-loop containing nucleoside triphosphate hydrolases"/>
    <property type="match status" value="1"/>
</dbReference>
<dbReference type="RefSeq" id="WP_379789189.1">
    <property type="nucleotide sequence ID" value="NZ_JBHSHL010000052.1"/>
</dbReference>
<evidence type="ECO:0000313" key="10">
    <source>
        <dbReference type="EMBL" id="MFC4805594.1"/>
    </source>
</evidence>
<dbReference type="InterPro" id="IPR027417">
    <property type="entry name" value="P-loop_NTPase"/>
</dbReference>
<dbReference type="SUPFAM" id="SSF90123">
    <property type="entry name" value="ABC transporter transmembrane region"/>
    <property type="match status" value="1"/>
</dbReference>
<dbReference type="InterPro" id="IPR039421">
    <property type="entry name" value="Type_1_exporter"/>
</dbReference>
<keyword evidence="11" id="KW-1185">Reference proteome</keyword>
<protein>
    <submittedName>
        <fullName evidence="10">ABC transporter ATP-binding protein</fullName>
    </submittedName>
</protein>
<keyword evidence="6 7" id="KW-0472">Membrane</keyword>